<keyword evidence="6" id="KW-0533">Nickel</keyword>
<keyword evidence="3" id="KW-0171">Cobalt transport</keyword>
<keyword evidence="15" id="KW-0732">Signal</keyword>
<dbReference type="InterPro" id="IPR051224">
    <property type="entry name" value="NiCoT_RcnA"/>
</dbReference>
<dbReference type="Pfam" id="PF03824">
    <property type="entry name" value="NicO"/>
    <property type="match status" value="1"/>
</dbReference>
<keyword evidence="11 13" id="KW-0472">Membrane</keyword>
<keyword evidence="4 13" id="KW-0813">Transport</keyword>
<evidence type="ECO:0000256" key="9">
    <source>
        <dbReference type="ARBA" id="ARBA00023065"/>
    </source>
</evidence>
<dbReference type="PANTHER" id="PTHR40659:SF1">
    <property type="entry name" value="NICKEL_COBALT EFFLUX SYSTEM RCNA"/>
    <property type="match status" value="1"/>
</dbReference>
<proteinExistence type="inferred from homology"/>
<keyword evidence="7 13" id="KW-0812">Transmembrane</keyword>
<evidence type="ECO:0000256" key="4">
    <source>
        <dbReference type="ARBA" id="ARBA00022448"/>
    </source>
</evidence>
<feature type="transmembrane region" description="Helical" evidence="13">
    <location>
        <begin position="319"/>
        <end position="342"/>
    </location>
</feature>
<keyword evidence="10" id="KW-0921">Nickel transport</keyword>
<evidence type="ECO:0000256" key="14">
    <source>
        <dbReference type="SAM" id="MobiDB-lite"/>
    </source>
</evidence>
<comment type="function">
    <text evidence="1">Efflux system for nickel and cobalt.</text>
</comment>
<comment type="caution">
    <text evidence="16">The sequence shown here is derived from an EMBL/GenBank/DDBJ whole genome shotgun (WGS) entry which is preliminary data.</text>
</comment>
<feature type="compositionally biased region" description="Basic residues" evidence="14">
    <location>
        <begin position="188"/>
        <end position="200"/>
    </location>
</feature>
<evidence type="ECO:0000256" key="3">
    <source>
        <dbReference type="ARBA" id="ARBA00022426"/>
    </source>
</evidence>
<feature type="chain" id="PRO_5045455653" description="Nickel/cobalt efflux system" evidence="15">
    <location>
        <begin position="27"/>
        <end position="349"/>
    </location>
</feature>
<comment type="similarity">
    <text evidence="13">Belongs to the NiCoT transporter (TC 2.A.52) family.</text>
</comment>
<feature type="region of interest" description="Disordered" evidence="14">
    <location>
        <begin position="183"/>
        <end position="224"/>
    </location>
</feature>
<dbReference type="Proteomes" id="UP001595528">
    <property type="component" value="Unassembled WGS sequence"/>
</dbReference>
<protein>
    <recommendedName>
        <fullName evidence="13">Nickel/cobalt efflux system</fullName>
    </recommendedName>
</protein>
<dbReference type="RefSeq" id="WP_379906474.1">
    <property type="nucleotide sequence ID" value="NZ_JBHRTR010000054.1"/>
</dbReference>
<evidence type="ECO:0000256" key="7">
    <source>
        <dbReference type="ARBA" id="ARBA00022692"/>
    </source>
</evidence>
<organism evidence="16 17">
    <name type="scientific">Marinibaculum pumilum</name>
    <dbReference type="NCBI Taxonomy" id="1766165"/>
    <lineage>
        <taxon>Bacteria</taxon>
        <taxon>Pseudomonadati</taxon>
        <taxon>Pseudomonadota</taxon>
        <taxon>Alphaproteobacteria</taxon>
        <taxon>Rhodospirillales</taxon>
        <taxon>Rhodospirillaceae</taxon>
        <taxon>Marinibaculum</taxon>
    </lineage>
</organism>
<evidence type="ECO:0000256" key="11">
    <source>
        <dbReference type="ARBA" id="ARBA00023136"/>
    </source>
</evidence>
<evidence type="ECO:0000256" key="10">
    <source>
        <dbReference type="ARBA" id="ARBA00023112"/>
    </source>
</evidence>
<evidence type="ECO:0000256" key="15">
    <source>
        <dbReference type="SAM" id="SignalP"/>
    </source>
</evidence>
<dbReference type="InterPro" id="IPR011541">
    <property type="entry name" value="Ni/Co_transpt_high_affinity"/>
</dbReference>
<evidence type="ECO:0000256" key="12">
    <source>
        <dbReference type="ARBA" id="ARBA00023285"/>
    </source>
</evidence>
<dbReference type="EMBL" id="JBHRTR010000054">
    <property type="protein sequence ID" value="MFC3231006.1"/>
    <property type="molecule type" value="Genomic_DNA"/>
</dbReference>
<evidence type="ECO:0000256" key="2">
    <source>
        <dbReference type="ARBA" id="ARBA00004651"/>
    </source>
</evidence>
<comment type="subcellular location">
    <subcellularLocation>
        <location evidence="2 13">Cell membrane</location>
        <topology evidence="2 13">Multi-pass membrane protein</topology>
    </subcellularLocation>
</comment>
<gene>
    <name evidence="16" type="ORF">ACFOGJ_27415</name>
</gene>
<keyword evidence="8 13" id="KW-1133">Transmembrane helix</keyword>
<evidence type="ECO:0000313" key="16">
    <source>
        <dbReference type="EMBL" id="MFC3231006.1"/>
    </source>
</evidence>
<evidence type="ECO:0000256" key="8">
    <source>
        <dbReference type="ARBA" id="ARBA00022989"/>
    </source>
</evidence>
<keyword evidence="9" id="KW-0406">Ion transport</keyword>
<evidence type="ECO:0000256" key="13">
    <source>
        <dbReference type="RuleBase" id="RU362101"/>
    </source>
</evidence>
<name>A0ABV7L9C1_9PROT</name>
<sequence length="349" mass="35527">MTESAGRLLAALLLSLAVLWSGQALAETAAAAIVDPGLWDRTMAWIFAEQRAWHHDLVAQMRGLGSGGSQTTAWALILASFLYGLFHAAGPGHGKVVLASYLLSHRQRVGRGVALAAASAFCQGVVAVILVYGLLYLTDLLPRDTKTAVNWTERGSFVLLGVLGLWLAARALRDGIRVWQPATAGAHGHGHDHGHHHDHHDRHDGQAHGHVHGPGCGHSHGPSADQIESAGSLRGAIAVILSIGLRPCSGAVLVLVLAQAMALPLAGLAAVLAMSCGTALAVAALALVAVHARRWAAALAGGGAGGTGDGGRGLALAGLAVRLAGGLVILALGASLFAASFAPAHPLGM</sequence>
<feature type="transmembrane region" description="Helical" evidence="13">
    <location>
        <begin position="155"/>
        <end position="172"/>
    </location>
</feature>
<feature type="transmembrane region" description="Helical" evidence="13">
    <location>
        <begin position="236"/>
        <end position="262"/>
    </location>
</feature>
<evidence type="ECO:0000256" key="1">
    <source>
        <dbReference type="ARBA" id="ARBA00002510"/>
    </source>
</evidence>
<evidence type="ECO:0000256" key="5">
    <source>
        <dbReference type="ARBA" id="ARBA00022475"/>
    </source>
</evidence>
<accession>A0ABV7L9C1</accession>
<reference evidence="17" key="1">
    <citation type="journal article" date="2019" name="Int. J. Syst. Evol. Microbiol.">
        <title>The Global Catalogue of Microorganisms (GCM) 10K type strain sequencing project: providing services to taxonomists for standard genome sequencing and annotation.</title>
        <authorList>
            <consortium name="The Broad Institute Genomics Platform"/>
            <consortium name="The Broad Institute Genome Sequencing Center for Infectious Disease"/>
            <person name="Wu L."/>
            <person name="Ma J."/>
        </authorList>
    </citation>
    <scope>NUCLEOTIDE SEQUENCE [LARGE SCALE GENOMIC DNA]</scope>
    <source>
        <strain evidence="17">KCTC 42964</strain>
    </source>
</reference>
<keyword evidence="17" id="KW-1185">Reference proteome</keyword>
<evidence type="ECO:0000256" key="6">
    <source>
        <dbReference type="ARBA" id="ARBA00022596"/>
    </source>
</evidence>
<keyword evidence="12" id="KW-0170">Cobalt</keyword>
<keyword evidence="5" id="KW-1003">Cell membrane</keyword>
<feature type="transmembrane region" description="Helical" evidence="13">
    <location>
        <begin position="113"/>
        <end position="135"/>
    </location>
</feature>
<feature type="signal peptide" evidence="15">
    <location>
        <begin position="1"/>
        <end position="26"/>
    </location>
</feature>
<feature type="transmembrane region" description="Helical" evidence="13">
    <location>
        <begin position="73"/>
        <end position="92"/>
    </location>
</feature>
<feature type="transmembrane region" description="Helical" evidence="13">
    <location>
        <begin position="268"/>
        <end position="290"/>
    </location>
</feature>
<dbReference type="PANTHER" id="PTHR40659">
    <property type="entry name" value="NICKEL/COBALT EFFLUX SYSTEM RCNA"/>
    <property type="match status" value="1"/>
</dbReference>
<evidence type="ECO:0000313" key="17">
    <source>
        <dbReference type="Proteomes" id="UP001595528"/>
    </source>
</evidence>